<dbReference type="PANTHER" id="PTHR13831:SF0">
    <property type="entry name" value="PROTEIN HIRA"/>
    <property type="match status" value="1"/>
</dbReference>
<sequence length="698" mass="76935">VIQKPFEECAGTTLVLRLSWSPDGQYLVSAHAMNGSGPTAQIIEREGWRHDIDFVGHRKAVTCVRFNANILQRDFTRSGKSQHACCCAIGSRDRSISVWVTALKRPLFAMENLFSRPVLDLSWSASGLQLMACSLDGTVAYFEFNEKELGRPLSNDEKNTLYEKTYGKSFGSSRQQTSAVVLECPSLAVTIMPTETVPEEPVSPPTKEVPVSASVSACAGTTKPLTNRQIETRTSDGRRRITPVFIPPEVDTGDGPVPFSAEPITFSSTNESKSRIVIERREEVVTPNVSKQSSPVKTQVKEQPTKQRTIDELSIESIQKPVEPFVRNLDKTLSVVVKPKKFPEAKVPVVSRKDMDSGGSKGVRLSCPSLLPSTRQVISGCSKCLVIENESCLSPFGRLTQVKLVTTAGKLLWETVLGSAVCVFGANATLVALACGNSTLHLLDTVSGVRLLPTLVLGAPAAHLALSGARLLCITIDGQLSVWCLERRVSLVSNISVQPVLAHSGRISRCSVTQDGVPTIVLDSGRAFMYSLDFNTWMKLADNTDAAVRNTYRSYQSAWQSMPDSGAAPLRTVQSYCQNSVERALLHRMDYTPLCTQSFLEDQLVICKNLKSASEFRFWFITNVRFLLEEGMETRLRTVCETLMRDVTDSDHNCLWNPSSLGIDRLGLLQDVLKEMATNPQAQRLYSEFSEQLAYMDT</sequence>
<feature type="non-terminal residue" evidence="11">
    <location>
        <position position="1"/>
    </location>
</feature>
<organism evidence="11">
    <name type="scientific">Graphocephala atropunctata</name>
    <dbReference type="NCBI Taxonomy" id="36148"/>
    <lineage>
        <taxon>Eukaryota</taxon>
        <taxon>Metazoa</taxon>
        <taxon>Ecdysozoa</taxon>
        <taxon>Arthropoda</taxon>
        <taxon>Hexapoda</taxon>
        <taxon>Insecta</taxon>
        <taxon>Pterygota</taxon>
        <taxon>Neoptera</taxon>
        <taxon>Paraneoptera</taxon>
        <taxon>Hemiptera</taxon>
        <taxon>Auchenorrhyncha</taxon>
        <taxon>Membracoidea</taxon>
        <taxon>Cicadellidae</taxon>
        <taxon>Cicadellinae</taxon>
        <taxon>Cicadellini</taxon>
        <taxon>Graphocephala</taxon>
    </lineage>
</organism>
<feature type="compositionally biased region" description="Polar residues" evidence="9">
    <location>
        <begin position="287"/>
        <end position="297"/>
    </location>
</feature>
<evidence type="ECO:0000256" key="8">
    <source>
        <dbReference type="ARBA" id="ARBA00023242"/>
    </source>
</evidence>
<dbReference type="Pfam" id="PF09453">
    <property type="entry name" value="HIRA_B"/>
    <property type="match status" value="1"/>
</dbReference>
<keyword evidence="5" id="KW-0156">Chromatin regulator</keyword>
<dbReference type="Pfam" id="PF07569">
    <property type="entry name" value="Hira"/>
    <property type="match status" value="1"/>
</dbReference>
<accession>A0A1B6LD38</accession>
<evidence type="ECO:0000256" key="6">
    <source>
        <dbReference type="ARBA" id="ARBA00023015"/>
    </source>
</evidence>
<evidence type="ECO:0000313" key="11">
    <source>
        <dbReference type="EMBL" id="JAT21632.1"/>
    </source>
</evidence>
<evidence type="ECO:0000256" key="1">
    <source>
        <dbReference type="ARBA" id="ARBA00004123"/>
    </source>
</evidence>
<feature type="region of interest" description="Disordered" evidence="9">
    <location>
        <begin position="286"/>
        <end position="305"/>
    </location>
</feature>
<dbReference type="GO" id="GO:0000417">
    <property type="term" value="C:HIR complex"/>
    <property type="evidence" value="ECO:0007669"/>
    <property type="project" value="TreeGrafter"/>
</dbReference>
<comment type="similarity">
    <text evidence="2">Belongs to the WD repeat HIR1 family.</text>
</comment>
<keyword evidence="7" id="KW-0804">Transcription</keyword>
<keyword evidence="3" id="KW-0853">WD repeat</keyword>
<dbReference type="InterPro" id="IPR019015">
    <property type="entry name" value="HIRA_B_motif"/>
</dbReference>
<keyword evidence="6" id="KW-0805">Transcription regulation</keyword>
<dbReference type="InterPro" id="IPR015943">
    <property type="entry name" value="WD40/YVTN_repeat-like_dom_sf"/>
</dbReference>
<dbReference type="PANTHER" id="PTHR13831">
    <property type="entry name" value="MEMBER OF THE HIR1 FAMILY OF WD-REPEAT PROTEINS"/>
    <property type="match status" value="1"/>
</dbReference>
<dbReference type="Gene3D" id="2.130.10.10">
    <property type="entry name" value="YVTN repeat-like/Quinoprotein amine dehydrogenase"/>
    <property type="match status" value="1"/>
</dbReference>
<dbReference type="GO" id="GO:0031491">
    <property type="term" value="F:nucleosome binding"/>
    <property type="evidence" value="ECO:0007669"/>
    <property type="project" value="TreeGrafter"/>
</dbReference>
<dbReference type="AlphaFoldDB" id="A0A1B6LD38"/>
<evidence type="ECO:0000256" key="4">
    <source>
        <dbReference type="ARBA" id="ARBA00022737"/>
    </source>
</evidence>
<dbReference type="GO" id="GO:0005634">
    <property type="term" value="C:nucleus"/>
    <property type="evidence" value="ECO:0007669"/>
    <property type="project" value="UniProtKB-SubCell"/>
</dbReference>
<dbReference type="GO" id="GO:0006351">
    <property type="term" value="P:DNA-templated transcription"/>
    <property type="evidence" value="ECO:0007669"/>
    <property type="project" value="InterPro"/>
</dbReference>
<evidence type="ECO:0000256" key="3">
    <source>
        <dbReference type="ARBA" id="ARBA00022574"/>
    </source>
</evidence>
<keyword evidence="8" id="KW-0539">Nucleus</keyword>
<evidence type="ECO:0000256" key="9">
    <source>
        <dbReference type="SAM" id="MobiDB-lite"/>
    </source>
</evidence>
<comment type="subcellular location">
    <subcellularLocation>
        <location evidence="1">Nucleus</location>
    </subcellularLocation>
</comment>
<proteinExistence type="inferred from homology"/>
<evidence type="ECO:0000259" key="10">
    <source>
        <dbReference type="Pfam" id="PF07569"/>
    </source>
</evidence>
<feature type="domain" description="Protein HIRA-like C-terminal" evidence="10">
    <location>
        <begin position="448"/>
        <end position="643"/>
    </location>
</feature>
<gene>
    <name evidence="11" type="ORF">g.8842</name>
</gene>
<name>A0A1B6LD38_9HEMI</name>
<evidence type="ECO:0000256" key="7">
    <source>
        <dbReference type="ARBA" id="ARBA00023163"/>
    </source>
</evidence>
<dbReference type="InterPro" id="IPR011494">
    <property type="entry name" value="HIRA-like_C"/>
</dbReference>
<dbReference type="GO" id="GO:0006338">
    <property type="term" value="P:chromatin remodeling"/>
    <property type="evidence" value="ECO:0007669"/>
    <property type="project" value="InterPro"/>
</dbReference>
<dbReference type="GO" id="GO:0006355">
    <property type="term" value="P:regulation of DNA-templated transcription"/>
    <property type="evidence" value="ECO:0007669"/>
    <property type="project" value="InterPro"/>
</dbReference>
<dbReference type="SUPFAM" id="SSF50978">
    <property type="entry name" value="WD40 repeat-like"/>
    <property type="match status" value="1"/>
</dbReference>
<evidence type="ECO:0000256" key="2">
    <source>
        <dbReference type="ARBA" id="ARBA00007306"/>
    </source>
</evidence>
<reference evidence="11" key="1">
    <citation type="submission" date="2015-11" db="EMBL/GenBank/DDBJ databases">
        <title>De novo transcriptome assembly of four potential Pierce s Disease insect vectors from Arizona vineyards.</title>
        <authorList>
            <person name="Tassone E.E."/>
        </authorList>
    </citation>
    <scope>NUCLEOTIDE SEQUENCE</scope>
</reference>
<dbReference type="FunFam" id="2.130.10.10:FF:001071">
    <property type="entry name" value="Protein HIRA"/>
    <property type="match status" value="1"/>
</dbReference>
<keyword evidence="4" id="KW-0677">Repeat</keyword>
<dbReference type="InterPro" id="IPR031120">
    <property type="entry name" value="HIR1-like"/>
</dbReference>
<protein>
    <recommendedName>
        <fullName evidence="10">Protein HIRA-like C-terminal domain-containing protein</fullName>
    </recommendedName>
</protein>
<dbReference type="SMART" id="SM00320">
    <property type="entry name" value="WD40"/>
    <property type="match status" value="3"/>
</dbReference>
<dbReference type="InterPro" id="IPR036322">
    <property type="entry name" value="WD40_repeat_dom_sf"/>
</dbReference>
<dbReference type="InterPro" id="IPR001680">
    <property type="entry name" value="WD40_rpt"/>
</dbReference>
<dbReference type="EMBL" id="GEBQ01018345">
    <property type="protein sequence ID" value="JAT21632.1"/>
    <property type="molecule type" value="Transcribed_RNA"/>
</dbReference>
<dbReference type="GO" id="GO:0000785">
    <property type="term" value="C:chromatin"/>
    <property type="evidence" value="ECO:0007669"/>
    <property type="project" value="TreeGrafter"/>
</dbReference>
<evidence type="ECO:0000256" key="5">
    <source>
        <dbReference type="ARBA" id="ARBA00022853"/>
    </source>
</evidence>